<dbReference type="AlphaFoldDB" id="A0A1G9S7D2"/>
<accession>A0A1G9S7D2</accession>
<evidence type="ECO:0000313" key="2">
    <source>
        <dbReference type="Proteomes" id="UP000198683"/>
    </source>
</evidence>
<gene>
    <name evidence="1" type="ORF">SAMN05421874_1537</name>
</gene>
<dbReference type="EMBL" id="FNFB01000053">
    <property type="protein sequence ID" value="SDM31369.1"/>
    <property type="molecule type" value="Genomic_DNA"/>
</dbReference>
<dbReference type="OrthoDB" id="3535601at2"/>
<protein>
    <submittedName>
        <fullName evidence="1">Uncharacterized protein</fullName>
    </submittedName>
</protein>
<dbReference type="RefSeq" id="WP_090774097.1">
    <property type="nucleotide sequence ID" value="NZ_FNFB01000053.1"/>
</dbReference>
<organism evidence="1 2">
    <name type="scientific">Nonomuraea maritima</name>
    <dbReference type="NCBI Taxonomy" id="683260"/>
    <lineage>
        <taxon>Bacteria</taxon>
        <taxon>Bacillati</taxon>
        <taxon>Actinomycetota</taxon>
        <taxon>Actinomycetes</taxon>
        <taxon>Streptosporangiales</taxon>
        <taxon>Streptosporangiaceae</taxon>
        <taxon>Nonomuraea</taxon>
    </lineage>
</organism>
<dbReference type="STRING" id="683260.SAMN05421874_1537"/>
<keyword evidence="2" id="KW-1185">Reference proteome</keyword>
<evidence type="ECO:0000313" key="1">
    <source>
        <dbReference type="EMBL" id="SDM31369.1"/>
    </source>
</evidence>
<name>A0A1G9S7D2_9ACTN</name>
<dbReference type="Proteomes" id="UP000198683">
    <property type="component" value="Unassembled WGS sequence"/>
</dbReference>
<proteinExistence type="predicted"/>
<reference evidence="1 2" key="1">
    <citation type="submission" date="2016-10" db="EMBL/GenBank/DDBJ databases">
        <authorList>
            <person name="de Groot N.N."/>
        </authorList>
    </citation>
    <scope>NUCLEOTIDE SEQUENCE [LARGE SCALE GENOMIC DNA]</scope>
    <source>
        <strain evidence="1 2">CGMCC 4.5681</strain>
    </source>
</reference>
<sequence>MSSWSGDSSYGAEFDLGRRDQEWRFRIHRKFPSDGDFTTDIISLVLFKVQFWPPAETGLSSAETNPPP</sequence>